<dbReference type="EMBL" id="AXCM01006069">
    <property type="status" value="NOT_ANNOTATED_CDS"/>
    <property type="molecule type" value="Genomic_DNA"/>
</dbReference>
<organism evidence="2 3">
    <name type="scientific">Anopheles culicifacies</name>
    <dbReference type="NCBI Taxonomy" id="139723"/>
    <lineage>
        <taxon>Eukaryota</taxon>
        <taxon>Metazoa</taxon>
        <taxon>Ecdysozoa</taxon>
        <taxon>Arthropoda</taxon>
        <taxon>Hexapoda</taxon>
        <taxon>Insecta</taxon>
        <taxon>Pterygota</taxon>
        <taxon>Neoptera</taxon>
        <taxon>Endopterygota</taxon>
        <taxon>Diptera</taxon>
        <taxon>Nematocera</taxon>
        <taxon>Culicoidea</taxon>
        <taxon>Culicidae</taxon>
        <taxon>Anophelinae</taxon>
        <taxon>Anopheles</taxon>
        <taxon>culicifacies species complex</taxon>
    </lineage>
</organism>
<evidence type="ECO:0000313" key="3">
    <source>
        <dbReference type="Proteomes" id="UP000075883"/>
    </source>
</evidence>
<protein>
    <submittedName>
        <fullName evidence="2">Uncharacterized protein</fullName>
    </submittedName>
</protein>
<dbReference type="Proteomes" id="UP000075883">
    <property type="component" value="Unassembled WGS sequence"/>
</dbReference>
<evidence type="ECO:0000256" key="1">
    <source>
        <dbReference type="SAM" id="Phobius"/>
    </source>
</evidence>
<proteinExistence type="predicted"/>
<dbReference type="EnsemblMetazoa" id="ACUA021460-RA">
    <property type="protein sequence ID" value="ACUA021460-PA"/>
    <property type="gene ID" value="ACUA021460"/>
</dbReference>
<dbReference type="AlphaFoldDB" id="A0A182MLZ1"/>
<keyword evidence="3" id="KW-1185">Reference proteome</keyword>
<evidence type="ECO:0000313" key="2">
    <source>
        <dbReference type="EnsemblMetazoa" id="ACUA021460-PA"/>
    </source>
</evidence>
<name>A0A182MLZ1_9DIPT</name>
<reference evidence="2" key="2">
    <citation type="submission" date="2020-05" db="UniProtKB">
        <authorList>
            <consortium name="EnsemblMetazoa"/>
        </authorList>
    </citation>
    <scope>IDENTIFICATION</scope>
    <source>
        <strain evidence="2">A-37</strain>
    </source>
</reference>
<sequence length="125" mass="14451">MQCIFLSLVAPETGPGIVALLAIYLAACCSFQLGYLYLLLRHGLRGWLRKLFKIQQNFIHRYRRVAPYVRNGFEPGLWCPAFGRVYGQLMDFLCMRPSVRDFDAIPCVRLTLVKQPGVRYLIMSY</sequence>
<feature type="transmembrane region" description="Helical" evidence="1">
    <location>
        <begin position="17"/>
        <end position="40"/>
    </location>
</feature>
<dbReference type="VEuPathDB" id="VectorBase:ACUA021460"/>
<keyword evidence="1" id="KW-0812">Transmembrane</keyword>
<keyword evidence="1" id="KW-0472">Membrane</keyword>
<accession>A0A182MLZ1</accession>
<reference evidence="3" key="1">
    <citation type="submission" date="2013-09" db="EMBL/GenBank/DDBJ databases">
        <title>The Genome Sequence of Anopheles culicifacies species A.</title>
        <authorList>
            <consortium name="The Broad Institute Genomics Platform"/>
            <person name="Neafsey D.E."/>
            <person name="Besansky N."/>
            <person name="Howell P."/>
            <person name="Walton C."/>
            <person name="Young S.K."/>
            <person name="Zeng Q."/>
            <person name="Gargeya S."/>
            <person name="Fitzgerald M."/>
            <person name="Haas B."/>
            <person name="Abouelleil A."/>
            <person name="Allen A.W."/>
            <person name="Alvarado L."/>
            <person name="Arachchi H.M."/>
            <person name="Berlin A.M."/>
            <person name="Chapman S.B."/>
            <person name="Gainer-Dewar J."/>
            <person name="Goldberg J."/>
            <person name="Griggs A."/>
            <person name="Gujja S."/>
            <person name="Hansen M."/>
            <person name="Howarth C."/>
            <person name="Imamovic A."/>
            <person name="Ireland A."/>
            <person name="Larimer J."/>
            <person name="McCowan C."/>
            <person name="Murphy C."/>
            <person name="Pearson M."/>
            <person name="Poon T.W."/>
            <person name="Priest M."/>
            <person name="Roberts A."/>
            <person name="Saif S."/>
            <person name="Shea T."/>
            <person name="Sisk P."/>
            <person name="Sykes S."/>
            <person name="Wortman J."/>
            <person name="Nusbaum C."/>
            <person name="Birren B."/>
        </authorList>
    </citation>
    <scope>NUCLEOTIDE SEQUENCE [LARGE SCALE GENOMIC DNA]</scope>
    <source>
        <strain evidence="3">A-37</strain>
    </source>
</reference>
<keyword evidence="1" id="KW-1133">Transmembrane helix</keyword>